<dbReference type="Gene3D" id="2.60.40.1890">
    <property type="entry name" value="PCu(A)C copper chaperone"/>
    <property type="match status" value="1"/>
</dbReference>
<reference evidence="2 3" key="1">
    <citation type="submission" date="2006-01" db="EMBL/GenBank/DDBJ databases">
        <authorList>
            <person name="Brettar I."/>
            <person name="Hofle M."/>
            <person name="Ferriera S."/>
            <person name="Johnson J."/>
            <person name="Kravitz S."/>
            <person name="Halpern A."/>
            <person name="Remington K."/>
            <person name="Beeson K."/>
            <person name="Tran B."/>
            <person name="Rogers Y.-H."/>
            <person name="Friedman R."/>
            <person name="Venter J.C."/>
        </authorList>
    </citation>
    <scope>NUCLEOTIDE SEQUENCE [LARGE SCALE GENOMIC DNA]</scope>
    <source>
        <strain evidence="2 3">OS145</strain>
    </source>
</reference>
<protein>
    <submittedName>
        <fullName evidence="2">Uncharacterized conserved membrane protein</fullName>
    </submittedName>
</protein>
<dbReference type="Proteomes" id="UP000016543">
    <property type="component" value="Unassembled WGS sequence"/>
</dbReference>
<accession>A0ABP2CR76</accession>
<dbReference type="PANTHER" id="PTHR36302:SF1">
    <property type="entry name" value="COPPER CHAPERONE PCU(A)C"/>
    <property type="match status" value="1"/>
</dbReference>
<evidence type="ECO:0000313" key="3">
    <source>
        <dbReference type="Proteomes" id="UP000016543"/>
    </source>
</evidence>
<dbReference type="EMBL" id="AAMX01000006">
    <property type="protein sequence ID" value="EAQ32390.1"/>
    <property type="molecule type" value="Genomic_DNA"/>
</dbReference>
<dbReference type="PANTHER" id="PTHR36302">
    <property type="entry name" value="BLR7088 PROTEIN"/>
    <property type="match status" value="1"/>
</dbReference>
<dbReference type="Pfam" id="PF04314">
    <property type="entry name" value="PCuAC"/>
    <property type="match status" value="1"/>
</dbReference>
<dbReference type="RefSeq" id="WP_006954328.1">
    <property type="nucleotide sequence ID" value="NZ_CH672403.1"/>
</dbReference>
<evidence type="ECO:0000256" key="1">
    <source>
        <dbReference type="SAM" id="SignalP"/>
    </source>
</evidence>
<sequence length="139" mass="15031">MLKLFFGLALMVSSGAIAQDALTITDARAKESIPGSNNGVAFATIKNNSAATIVIKSVSSNVSKMTQIHTHKMKDGMMSMMHVPELAIAPNEQVVFQSGGYHFMLMGLKQPLSQGETFNLTISYDNNQTQTILIPIEGR</sequence>
<dbReference type="SUPFAM" id="SSF110087">
    <property type="entry name" value="DR1885-like metal-binding protein"/>
    <property type="match status" value="1"/>
</dbReference>
<keyword evidence="1" id="KW-0732">Signal</keyword>
<dbReference type="InterPro" id="IPR036182">
    <property type="entry name" value="PCuAC_sf"/>
</dbReference>
<feature type="chain" id="PRO_5046570345" evidence="1">
    <location>
        <begin position="19"/>
        <end position="139"/>
    </location>
</feature>
<gene>
    <name evidence="2" type="ORF">OS145_08076</name>
</gene>
<dbReference type="InterPro" id="IPR058248">
    <property type="entry name" value="Lxx211020-like"/>
</dbReference>
<evidence type="ECO:0000313" key="2">
    <source>
        <dbReference type="EMBL" id="EAQ32390.1"/>
    </source>
</evidence>
<proteinExistence type="predicted"/>
<organism evidence="2 3">
    <name type="scientific">Idiomarina baltica OS145</name>
    <dbReference type="NCBI Taxonomy" id="314276"/>
    <lineage>
        <taxon>Bacteria</taxon>
        <taxon>Pseudomonadati</taxon>
        <taxon>Pseudomonadota</taxon>
        <taxon>Gammaproteobacteria</taxon>
        <taxon>Alteromonadales</taxon>
        <taxon>Idiomarinaceae</taxon>
        <taxon>Idiomarina</taxon>
    </lineage>
</organism>
<dbReference type="InterPro" id="IPR007410">
    <property type="entry name" value="LpqE-like"/>
</dbReference>
<name>A0ABP2CR76_9GAMM</name>
<comment type="caution">
    <text evidence="2">The sequence shown here is derived from an EMBL/GenBank/DDBJ whole genome shotgun (WGS) entry which is preliminary data.</text>
</comment>
<feature type="signal peptide" evidence="1">
    <location>
        <begin position="1"/>
        <end position="18"/>
    </location>
</feature>
<keyword evidence="3" id="KW-1185">Reference proteome</keyword>